<gene>
    <name evidence="2" type="ORF">Din_015783</name>
</gene>
<dbReference type="PANTHER" id="PTHR33640">
    <property type="entry name" value="TRANSMEMBRANE PROTEIN"/>
    <property type="match status" value="1"/>
</dbReference>
<name>A0A5B6ZP64_DAVIN</name>
<feature type="compositionally biased region" description="Basic and acidic residues" evidence="1">
    <location>
        <begin position="25"/>
        <end position="67"/>
    </location>
</feature>
<sequence>MYSSREKKIDNEEDSIMVNMYSSREKKIDRSHSEELKREHCEKARRELKRSVSESSRKSVNDSEKVAARSYMEDDMSSEEFRRTVEAFIARQQRFLREE</sequence>
<organism evidence="2">
    <name type="scientific">Davidia involucrata</name>
    <name type="common">Dove tree</name>
    <dbReference type="NCBI Taxonomy" id="16924"/>
    <lineage>
        <taxon>Eukaryota</taxon>
        <taxon>Viridiplantae</taxon>
        <taxon>Streptophyta</taxon>
        <taxon>Embryophyta</taxon>
        <taxon>Tracheophyta</taxon>
        <taxon>Spermatophyta</taxon>
        <taxon>Magnoliopsida</taxon>
        <taxon>eudicotyledons</taxon>
        <taxon>Gunneridae</taxon>
        <taxon>Pentapetalae</taxon>
        <taxon>asterids</taxon>
        <taxon>Cornales</taxon>
        <taxon>Nyssaceae</taxon>
        <taxon>Davidia</taxon>
    </lineage>
</organism>
<proteinExistence type="predicted"/>
<evidence type="ECO:0000313" key="2">
    <source>
        <dbReference type="EMBL" id="MPA46342.1"/>
    </source>
</evidence>
<evidence type="ECO:0000256" key="1">
    <source>
        <dbReference type="SAM" id="MobiDB-lite"/>
    </source>
</evidence>
<feature type="region of interest" description="Disordered" evidence="1">
    <location>
        <begin position="25"/>
        <end position="76"/>
    </location>
</feature>
<protein>
    <submittedName>
        <fullName evidence="2">Uncharacterized protein</fullName>
    </submittedName>
</protein>
<dbReference type="AlphaFoldDB" id="A0A5B6ZP64"/>
<accession>A0A5B6ZP64</accession>
<dbReference type="PANTHER" id="PTHR33640:SF8">
    <property type="entry name" value="TRANSMEMBRANE PROTEIN"/>
    <property type="match status" value="1"/>
</dbReference>
<dbReference type="EMBL" id="GHES01015783">
    <property type="protein sequence ID" value="MPA46342.1"/>
    <property type="molecule type" value="Transcribed_RNA"/>
</dbReference>
<reference evidence="2" key="1">
    <citation type="submission" date="2019-08" db="EMBL/GenBank/DDBJ databases">
        <title>Reference gene set and small RNA set construction with multiple tissues from Davidia involucrata Baill.</title>
        <authorList>
            <person name="Yang H."/>
            <person name="Zhou C."/>
            <person name="Li G."/>
            <person name="Wang J."/>
            <person name="Gao P."/>
            <person name="Wang M."/>
            <person name="Wang R."/>
            <person name="Zhao Y."/>
        </authorList>
    </citation>
    <scope>NUCLEOTIDE SEQUENCE</scope>
    <source>
        <tissue evidence="2">Mixed with DoveR01_LX</tissue>
    </source>
</reference>